<reference evidence="8 9" key="1">
    <citation type="submission" date="2017-12" db="EMBL/GenBank/DDBJ databases">
        <title>Comparative genomics of Botrytis spp.</title>
        <authorList>
            <person name="Valero-Jimenez C.A."/>
            <person name="Tapia P."/>
            <person name="Veloso J."/>
            <person name="Silva-Moreno E."/>
            <person name="Staats M."/>
            <person name="Valdes J.H."/>
            <person name="Van Kan J.A.L."/>
        </authorList>
    </citation>
    <scope>NUCLEOTIDE SEQUENCE [LARGE SCALE GENOMIC DNA]</scope>
    <source>
        <strain evidence="8 9">MUCL2120</strain>
    </source>
</reference>
<evidence type="ECO:0000256" key="6">
    <source>
        <dbReference type="SAM" id="Phobius"/>
    </source>
</evidence>
<dbReference type="PANTHER" id="PTHR23501">
    <property type="entry name" value="MAJOR FACILITATOR SUPERFAMILY"/>
    <property type="match status" value="1"/>
</dbReference>
<feature type="region of interest" description="Disordered" evidence="5">
    <location>
        <begin position="1"/>
        <end position="23"/>
    </location>
</feature>
<feature type="compositionally biased region" description="Polar residues" evidence="5">
    <location>
        <begin position="11"/>
        <end position="20"/>
    </location>
</feature>
<dbReference type="GO" id="GO:0022857">
    <property type="term" value="F:transmembrane transporter activity"/>
    <property type="evidence" value="ECO:0007669"/>
    <property type="project" value="InterPro"/>
</dbReference>
<dbReference type="AlphaFoldDB" id="A0A4Z1H937"/>
<dbReference type="InterPro" id="IPR036259">
    <property type="entry name" value="MFS_trans_sf"/>
</dbReference>
<keyword evidence="4 6" id="KW-0472">Membrane</keyword>
<keyword evidence="9" id="KW-1185">Reference proteome</keyword>
<protein>
    <recommendedName>
        <fullName evidence="7">Major facilitator superfamily (MFS) profile domain-containing protein</fullName>
    </recommendedName>
</protein>
<comment type="caution">
    <text evidence="8">The sequence shown here is derived from an EMBL/GenBank/DDBJ whole genome shotgun (WGS) entry which is preliminary data.</text>
</comment>
<dbReference type="OrthoDB" id="3565039at2759"/>
<evidence type="ECO:0000313" key="9">
    <source>
        <dbReference type="Proteomes" id="UP000297452"/>
    </source>
</evidence>
<evidence type="ECO:0000256" key="2">
    <source>
        <dbReference type="ARBA" id="ARBA00022692"/>
    </source>
</evidence>
<feature type="transmembrane region" description="Helical" evidence="6">
    <location>
        <begin position="121"/>
        <end position="139"/>
    </location>
</feature>
<evidence type="ECO:0000259" key="7">
    <source>
        <dbReference type="PROSITE" id="PS50850"/>
    </source>
</evidence>
<evidence type="ECO:0000313" key="8">
    <source>
        <dbReference type="EMBL" id="TGO45375.1"/>
    </source>
</evidence>
<dbReference type="EMBL" id="PQXJ01000672">
    <property type="protein sequence ID" value="TGO45375.1"/>
    <property type="molecule type" value="Genomic_DNA"/>
</dbReference>
<keyword evidence="3 6" id="KW-1133">Transmembrane helix</keyword>
<dbReference type="PROSITE" id="PS50850">
    <property type="entry name" value="MFS"/>
    <property type="match status" value="1"/>
</dbReference>
<proteinExistence type="predicted"/>
<dbReference type="PANTHER" id="PTHR23501:SF43">
    <property type="entry name" value="MULTIDRUG TRANSPORTER, PUTATIVE (AFU_ORTHOLOGUE AFUA_6G03040)-RELATED"/>
    <property type="match status" value="1"/>
</dbReference>
<evidence type="ECO:0000256" key="5">
    <source>
        <dbReference type="SAM" id="MobiDB-lite"/>
    </source>
</evidence>
<feature type="domain" description="Major facilitator superfamily (MFS) profile" evidence="7">
    <location>
        <begin position="86"/>
        <end position="260"/>
    </location>
</feature>
<comment type="subcellular location">
    <subcellularLocation>
        <location evidence="1">Membrane</location>
        <topology evidence="1">Multi-pass membrane protein</topology>
    </subcellularLocation>
</comment>
<accession>A0A4Z1H937</accession>
<dbReference type="Proteomes" id="UP000297452">
    <property type="component" value="Unassembled WGS sequence"/>
</dbReference>
<sequence length="260" mass="28000">MRAEVIPHQAAGSSAHNSDQITDHEGSSIATAVGVAEFRDETPPRKSDEKLPVDAGRIADKIEVKVQLEEQALIDSTLEGWRFQFVDLAMCLSLCLSQLEATIVSTSLVSIASSLRAFNKSSWVVSVYLLTYTWFLITIAKLSDIFGRKNFIALVLGRSIAFSIGCGFSNDMTTLGPAGGVALALVFLAMPSNFPNHRKESSRKIGTVLTVGNLKRIDVIGLLLLPGASILLVTALEEGGTRCSWHSVITLSLLIISLVL</sequence>
<dbReference type="InterPro" id="IPR020846">
    <property type="entry name" value="MFS_dom"/>
</dbReference>
<gene>
    <name evidence="8" type="ORF">BOTNAR_0675g00050</name>
</gene>
<evidence type="ECO:0000256" key="3">
    <source>
        <dbReference type="ARBA" id="ARBA00022989"/>
    </source>
</evidence>
<evidence type="ECO:0000256" key="1">
    <source>
        <dbReference type="ARBA" id="ARBA00004141"/>
    </source>
</evidence>
<name>A0A4Z1H937_9HELO</name>
<evidence type="ECO:0000256" key="4">
    <source>
        <dbReference type="ARBA" id="ARBA00023136"/>
    </source>
</evidence>
<keyword evidence="2 6" id="KW-0812">Transmembrane</keyword>
<feature type="transmembrane region" description="Helical" evidence="6">
    <location>
        <begin position="176"/>
        <end position="196"/>
    </location>
</feature>
<dbReference type="Gene3D" id="1.20.1720.10">
    <property type="entry name" value="Multidrug resistance protein D"/>
    <property type="match status" value="1"/>
</dbReference>
<dbReference type="GO" id="GO:0005886">
    <property type="term" value="C:plasma membrane"/>
    <property type="evidence" value="ECO:0007669"/>
    <property type="project" value="TreeGrafter"/>
</dbReference>
<organism evidence="8 9">
    <name type="scientific">Botryotinia narcissicola</name>
    <dbReference type="NCBI Taxonomy" id="278944"/>
    <lineage>
        <taxon>Eukaryota</taxon>
        <taxon>Fungi</taxon>
        <taxon>Dikarya</taxon>
        <taxon>Ascomycota</taxon>
        <taxon>Pezizomycotina</taxon>
        <taxon>Leotiomycetes</taxon>
        <taxon>Helotiales</taxon>
        <taxon>Sclerotiniaceae</taxon>
        <taxon>Botryotinia</taxon>
    </lineage>
</organism>
<dbReference type="SUPFAM" id="SSF103473">
    <property type="entry name" value="MFS general substrate transporter"/>
    <property type="match status" value="1"/>
</dbReference>